<dbReference type="KEGG" id="atl:Athai_41820"/>
<evidence type="ECO:0000313" key="2">
    <source>
        <dbReference type="Proteomes" id="UP000611640"/>
    </source>
</evidence>
<dbReference type="Gene3D" id="3.30.530.20">
    <property type="match status" value="1"/>
</dbReference>
<reference evidence="1 2" key="1">
    <citation type="submission" date="2020-08" db="EMBL/GenBank/DDBJ databases">
        <title>Whole genome shotgun sequence of Actinocatenispora thailandica NBRC 105041.</title>
        <authorList>
            <person name="Komaki H."/>
            <person name="Tamura T."/>
        </authorList>
    </citation>
    <scope>NUCLEOTIDE SEQUENCE [LARGE SCALE GENOMIC DNA]</scope>
    <source>
        <strain evidence="1 2">NBRC 105041</strain>
    </source>
</reference>
<dbReference type="PANTHER" id="PTHR39683">
    <property type="entry name" value="CONSERVED PROTEIN TB16.3"/>
    <property type="match status" value="1"/>
</dbReference>
<dbReference type="CDD" id="cd07819">
    <property type="entry name" value="SRPBCC_2"/>
    <property type="match status" value="1"/>
</dbReference>
<dbReference type="InterPro" id="IPR019587">
    <property type="entry name" value="Polyketide_cyclase/dehydratase"/>
</dbReference>
<proteinExistence type="predicted"/>
<keyword evidence="2" id="KW-1185">Reference proteome</keyword>
<accession>A0A7R7HYV8</accession>
<dbReference type="SUPFAM" id="SSF55961">
    <property type="entry name" value="Bet v1-like"/>
    <property type="match status" value="1"/>
</dbReference>
<organism evidence="1 2">
    <name type="scientific">Actinocatenispora thailandica</name>
    <dbReference type="NCBI Taxonomy" id="227318"/>
    <lineage>
        <taxon>Bacteria</taxon>
        <taxon>Bacillati</taxon>
        <taxon>Actinomycetota</taxon>
        <taxon>Actinomycetes</taxon>
        <taxon>Micromonosporales</taxon>
        <taxon>Micromonosporaceae</taxon>
        <taxon>Actinocatenispora</taxon>
    </lineage>
</organism>
<evidence type="ECO:0000313" key="1">
    <source>
        <dbReference type="EMBL" id="BCJ36679.1"/>
    </source>
</evidence>
<sequence>MTDSSTQSIVVRATPQRVVEIISDFPAYPGWASAVQTVEVLEEYEDGYASRVRFVLDAGVLKDTYTLEYEYAEDLSRIQWRLVEPTRVQKNQDGSYDIDDNGDGTVTVTYSLSVQLAAPMLGMLRRRAEKMIMDVALRELKKRAESAE</sequence>
<dbReference type="EMBL" id="AP023355">
    <property type="protein sequence ID" value="BCJ36679.1"/>
    <property type="molecule type" value="Genomic_DNA"/>
</dbReference>
<dbReference type="AlphaFoldDB" id="A0A7R7HYV8"/>
<dbReference type="Pfam" id="PF10604">
    <property type="entry name" value="Polyketide_cyc2"/>
    <property type="match status" value="1"/>
</dbReference>
<name>A0A7R7HYV8_9ACTN</name>
<dbReference type="Proteomes" id="UP000611640">
    <property type="component" value="Chromosome"/>
</dbReference>
<dbReference type="PANTHER" id="PTHR39683:SF4">
    <property type="entry name" value="COENZYME Q-BINDING PROTEIN COQ10 START DOMAIN-CONTAINING PROTEIN"/>
    <property type="match status" value="1"/>
</dbReference>
<protein>
    <submittedName>
        <fullName evidence="1">Cyclase</fullName>
    </submittedName>
</protein>
<dbReference type="InterPro" id="IPR023393">
    <property type="entry name" value="START-like_dom_sf"/>
</dbReference>
<gene>
    <name evidence="1" type="ORF">Athai_41820</name>
</gene>
<dbReference type="RefSeq" id="WP_203963019.1">
    <property type="nucleotide sequence ID" value="NZ_AP023355.1"/>
</dbReference>